<feature type="region of interest" description="Disordered" evidence="2">
    <location>
        <begin position="1175"/>
        <end position="1198"/>
    </location>
</feature>
<feature type="coiled-coil region" evidence="1">
    <location>
        <begin position="301"/>
        <end position="356"/>
    </location>
</feature>
<dbReference type="PANTHER" id="PTHR47270:SF12">
    <property type="entry name" value="OS10G0547000 PROTEIN"/>
    <property type="match status" value="1"/>
</dbReference>
<dbReference type="OrthoDB" id="658575at2759"/>
<protein>
    <submittedName>
        <fullName evidence="3">Uncharacterized protein</fullName>
    </submittedName>
</protein>
<feature type="coiled-coil region" evidence="1">
    <location>
        <begin position="645"/>
        <end position="753"/>
    </location>
</feature>
<feature type="coiled-coil region" evidence="1">
    <location>
        <begin position="413"/>
        <end position="447"/>
    </location>
</feature>
<reference evidence="3" key="1">
    <citation type="journal article" date="2021" name="bioRxiv">
        <title>Whole Genome Assembly and Annotation of Northern Wild Rice, Zizania palustris L., Supports a Whole Genome Duplication in the Zizania Genus.</title>
        <authorList>
            <person name="Haas M."/>
            <person name="Kono T."/>
            <person name="Macchietto M."/>
            <person name="Millas R."/>
            <person name="McGilp L."/>
            <person name="Shao M."/>
            <person name="Duquette J."/>
            <person name="Hirsch C.N."/>
            <person name="Kimball J."/>
        </authorList>
    </citation>
    <scope>NUCLEOTIDE SEQUENCE</scope>
    <source>
        <tissue evidence="3">Fresh leaf tissue</tissue>
    </source>
</reference>
<feature type="compositionally biased region" description="Polar residues" evidence="2">
    <location>
        <begin position="70"/>
        <end position="82"/>
    </location>
</feature>
<feature type="coiled-coil region" evidence="1">
    <location>
        <begin position="1011"/>
        <end position="1045"/>
    </location>
</feature>
<feature type="compositionally biased region" description="Polar residues" evidence="2">
    <location>
        <begin position="1131"/>
        <end position="1145"/>
    </location>
</feature>
<feature type="compositionally biased region" description="Basic and acidic residues" evidence="2">
    <location>
        <begin position="1119"/>
        <end position="1130"/>
    </location>
</feature>
<feature type="coiled-coil region" evidence="1">
    <location>
        <begin position="575"/>
        <end position="609"/>
    </location>
</feature>
<organism evidence="3 4">
    <name type="scientific">Zizania palustris</name>
    <name type="common">Northern wild rice</name>
    <dbReference type="NCBI Taxonomy" id="103762"/>
    <lineage>
        <taxon>Eukaryota</taxon>
        <taxon>Viridiplantae</taxon>
        <taxon>Streptophyta</taxon>
        <taxon>Embryophyta</taxon>
        <taxon>Tracheophyta</taxon>
        <taxon>Spermatophyta</taxon>
        <taxon>Magnoliopsida</taxon>
        <taxon>Liliopsida</taxon>
        <taxon>Poales</taxon>
        <taxon>Poaceae</taxon>
        <taxon>BOP clade</taxon>
        <taxon>Oryzoideae</taxon>
        <taxon>Oryzeae</taxon>
        <taxon>Zizaniinae</taxon>
        <taxon>Zizania</taxon>
    </lineage>
</organism>
<keyword evidence="4" id="KW-1185">Reference proteome</keyword>
<dbReference type="AlphaFoldDB" id="A0A8J5VT67"/>
<dbReference type="EMBL" id="JAAALK010000082">
    <property type="protein sequence ID" value="KAG8083897.1"/>
    <property type="molecule type" value="Genomic_DNA"/>
</dbReference>
<name>A0A8J5VT67_ZIZPA</name>
<dbReference type="PANTHER" id="PTHR47270">
    <property type="entry name" value="PROTEIN MLP1-LIKE"/>
    <property type="match status" value="1"/>
</dbReference>
<feature type="coiled-coil region" evidence="1">
    <location>
        <begin position="145"/>
        <end position="179"/>
    </location>
</feature>
<feature type="coiled-coil region" evidence="1">
    <location>
        <begin position="853"/>
        <end position="937"/>
    </location>
</feature>
<reference evidence="3" key="2">
    <citation type="submission" date="2021-02" db="EMBL/GenBank/DDBJ databases">
        <authorList>
            <person name="Kimball J.A."/>
            <person name="Haas M.W."/>
            <person name="Macchietto M."/>
            <person name="Kono T."/>
            <person name="Duquette J."/>
            <person name="Shao M."/>
        </authorList>
    </citation>
    <scope>NUCLEOTIDE SEQUENCE</scope>
    <source>
        <tissue evidence="3">Fresh leaf tissue</tissue>
    </source>
</reference>
<evidence type="ECO:0000256" key="2">
    <source>
        <dbReference type="SAM" id="MobiDB-lite"/>
    </source>
</evidence>
<feature type="coiled-coil region" evidence="1">
    <location>
        <begin position="484"/>
        <end position="525"/>
    </location>
</feature>
<feature type="compositionally biased region" description="Basic and acidic residues" evidence="2">
    <location>
        <begin position="1185"/>
        <end position="1198"/>
    </location>
</feature>
<dbReference type="Proteomes" id="UP000729402">
    <property type="component" value="Unassembled WGS sequence"/>
</dbReference>
<evidence type="ECO:0000313" key="3">
    <source>
        <dbReference type="EMBL" id="KAG8083897.1"/>
    </source>
</evidence>
<feature type="compositionally biased region" description="Polar residues" evidence="2">
    <location>
        <begin position="109"/>
        <end position="121"/>
    </location>
</feature>
<sequence length="1246" mass="142616">MSHDSFGRQSRNPSEESAKAKVGLKMQPEEKMEKISISKRVLELFIFAYEFFLWRFRFQDANHSEDSAIDRTNFSSSNNSNDGLYMGRHNSASPDAHNVSPGHDDEICRSNNSTFNSQTPTRNMLRWNNAQPLESDLPQLLSGVSDTSKDILDNAEEIIDELRDEAKMWERKSRKLKHDLGTMKKECAKKSKKQSELAQELFASNSERDALRQEIEELKCSLEQVTSHQTISGTLRSGDMIEECAKKSKKQSELAQELSASNSERDALRQEIEYLKCSLEQVTSHQTISGTPRSGDMIEIQKEMKDEVQFLKESNTNLTTQLKKIQEANIELVSILTELEETIEVQRTEISNLSHTSNLIDHEVSKNEESVHEEMEWAKKMSLKEDEIAMLREKLDHILTIDNANSEGSDAIYFALEKENDFLKVKIQEIENDCSELTEENLELIYKLKEVSGVAKGEDPCFPNSEDDPSDISTSKVKYLETKCADLELKLLNFSSKSSELEEKLQKGHEELKERTLELSELREKLGGFHDTEMEDGDIDSARSCKLRSEKLDDNDSGTDFDVLRSTVLLKEQEIESLQHSKKEMENFISEIQNEKNKLEECLAASLKECGITSNCLDEVREDLIVLTSTVDSHVSTNKFLQTNINELEICKANLELHISKLEHENVELSEFISGLEAQLTYLTSEMELSMVQMDDSRSLITNLKDKLEHQQAEVDAQQLELKQNQLESHRILSEVQEDSEALRRSNSKLQATVDRVVEECNSLQILTVDLKKQKSEAHGYASHIEQELERSKRKTMDFCKALEFLEAKLSSLQKDVSFKEQTFLSDLENIFEEHKEHEERINHAHFLLNKIEKEKTVEVSNLEREVMSLTAQVSSTQEERESASLDTIHVVSVLRADKAKLEANLEQANAQMIHYKSQLEDLLKESKSMIEDLVDSLNTSKQNEEMLAIDIDHMRRMMEAAISNEDNLRKTSGELELKFKSSDYEKQQIMEEISGLKIQVHKIAGLQDEVLTLQSSLDKAKFEKEKLEELLQSSCEECEELKVQKAMLSDKVSCMQDTLNATNEGKQTEISMQTKLVILDDDPSAKEANSEYQQKIHSLEKEVEDLTRRSQLLEKQLELKTNQNKEDNITKQGNDDNANENGDSPVNGGPELQSKIQLLETKLAEALEENKLYREQLKSTMPEGKSDGKDGKENNDDRITQLESELKDMKDRLLNMSLQYAEVQAEREQLVMELKTATTKKGRWF</sequence>
<evidence type="ECO:0000256" key="1">
    <source>
        <dbReference type="SAM" id="Coils"/>
    </source>
</evidence>
<feature type="region of interest" description="Disordered" evidence="2">
    <location>
        <begin position="1"/>
        <end position="25"/>
    </location>
</feature>
<gene>
    <name evidence="3" type="ORF">GUJ93_ZPchr0010g10787</name>
</gene>
<keyword evidence="1" id="KW-0175">Coiled coil</keyword>
<proteinExistence type="predicted"/>
<feature type="region of interest" description="Disordered" evidence="2">
    <location>
        <begin position="68"/>
        <end position="121"/>
    </location>
</feature>
<accession>A0A8J5VT67</accession>
<evidence type="ECO:0000313" key="4">
    <source>
        <dbReference type="Proteomes" id="UP000729402"/>
    </source>
</evidence>
<comment type="caution">
    <text evidence="3">The sequence shown here is derived from an EMBL/GenBank/DDBJ whole genome shotgun (WGS) entry which is preliminary data.</text>
</comment>
<feature type="region of interest" description="Disordered" evidence="2">
    <location>
        <begin position="1119"/>
        <end position="1152"/>
    </location>
</feature>
<feature type="coiled-coil region" evidence="1">
    <location>
        <begin position="208"/>
        <end position="271"/>
    </location>
</feature>